<evidence type="ECO:0000313" key="5">
    <source>
        <dbReference type="Proteomes" id="UP000231480"/>
    </source>
</evidence>
<proteinExistence type="predicted"/>
<evidence type="ECO:0000259" key="2">
    <source>
        <dbReference type="Pfam" id="PF11258"/>
    </source>
</evidence>
<dbReference type="InterPro" id="IPR023158">
    <property type="entry name" value="YerB-like_sf"/>
</dbReference>
<name>A0A2G9YC51_9BACT</name>
<dbReference type="Pfam" id="PF11258">
    <property type="entry name" value="DUF3048"/>
    <property type="match status" value="1"/>
</dbReference>
<comment type="caution">
    <text evidence="4">The sequence shown here is derived from an EMBL/GenBank/DDBJ whole genome shotgun (WGS) entry which is preliminary data.</text>
</comment>
<keyword evidence="1" id="KW-0472">Membrane</keyword>
<feature type="domain" description="DUF3048" evidence="3">
    <location>
        <begin position="226"/>
        <end position="335"/>
    </location>
</feature>
<keyword evidence="1" id="KW-0812">Transmembrane</keyword>
<sequence length="348" mass="39833">MSMFRFKNKSWLVFILLILAFGLIFIWQYVSRTIEISEQPNEEGQLIEEKISPLSGLACQNYQRRPLAVVLAEDPVTRPLAGLSQADLVLEMPVITNSITRMLAVYLCQEPPEIGSLRSARHDFVPLILGLDAILVHWGGSHFALDKLNTGILDNIDALENPYNAFYQKQSIPQPHNGFTSMERLLNSAQKLGYRLENQFEGYPFRSFRSKAPNNRSFAPKVLKIGYSYPYNVSYQYEPATNSYLRYRTNLKEIDKNNNQQIEAKNVVVMRVFSRQIEGPDYNDLDLEGSGQCQVYQNGTVIDGTWQKSEKNPASKLKFLDEAGQEIPFVPGQIWLEIIEPEQEVTWQ</sequence>
<evidence type="ECO:0000256" key="1">
    <source>
        <dbReference type="SAM" id="Phobius"/>
    </source>
</evidence>
<dbReference type="Pfam" id="PF17479">
    <property type="entry name" value="DUF3048_C"/>
    <property type="match status" value="1"/>
</dbReference>
<organism evidence="4 5">
    <name type="scientific">Candidatus Portnoybacteria bacterium CG23_combo_of_CG06-09_8_20_14_all_37_13</name>
    <dbReference type="NCBI Taxonomy" id="1974819"/>
    <lineage>
        <taxon>Bacteria</taxon>
        <taxon>Candidatus Portnoyibacteriota</taxon>
    </lineage>
</organism>
<evidence type="ECO:0000313" key="4">
    <source>
        <dbReference type="EMBL" id="PIP16815.1"/>
    </source>
</evidence>
<gene>
    <name evidence="4" type="ORF">COX44_03305</name>
</gene>
<dbReference type="InterPro" id="IPR021416">
    <property type="entry name" value="DUF3048_N"/>
</dbReference>
<dbReference type="EMBL" id="PCRH01000071">
    <property type="protein sequence ID" value="PIP16815.1"/>
    <property type="molecule type" value="Genomic_DNA"/>
</dbReference>
<evidence type="ECO:0000259" key="3">
    <source>
        <dbReference type="Pfam" id="PF17479"/>
    </source>
</evidence>
<feature type="domain" description="DUF3048" evidence="2">
    <location>
        <begin position="56"/>
        <end position="195"/>
    </location>
</feature>
<evidence type="ECO:0008006" key="6">
    <source>
        <dbReference type="Google" id="ProtNLM"/>
    </source>
</evidence>
<keyword evidence="1" id="KW-1133">Transmembrane helix</keyword>
<dbReference type="AlphaFoldDB" id="A0A2G9YC51"/>
<reference evidence="4 5" key="1">
    <citation type="submission" date="2017-09" db="EMBL/GenBank/DDBJ databases">
        <title>Depth-based differentiation of microbial function through sediment-hosted aquifers and enrichment of novel symbionts in the deep terrestrial subsurface.</title>
        <authorList>
            <person name="Probst A.J."/>
            <person name="Ladd B."/>
            <person name="Jarett J.K."/>
            <person name="Geller-Mcgrath D.E."/>
            <person name="Sieber C.M."/>
            <person name="Emerson J.B."/>
            <person name="Anantharaman K."/>
            <person name="Thomas B.C."/>
            <person name="Malmstrom R."/>
            <person name="Stieglmeier M."/>
            <person name="Klingl A."/>
            <person name="Woyke T."/>
            <person name="Ryan C.M."/>
            <person name="Banfield J.F."/>
        </authorList>
    </citation>
    <scope>NUCLEOTIDE SEQUENCE [LARGE SCALE GENOMIC DNA]</scope>
    <source>
        <strain evidence="4">CG23_combo_of_CG06-09_8_20_14_all_37_13</strain>
    </source>
</reference>
<dbReference type="InterPro" id="IPR035328">
    <property type="entry name" value="DUF3048_C"/>
</dbReference>
<protein>
    <recommendedName>
        <fullName evidence="6">DUF3048 domain-containing protein</fullName>
    </recommendedName>
</protein>
<accession>A0A2G9YC51</accession>
<dbReference type="SUPFAM" id="SSF159774">
    <property type="entry name" value="YerB-like"/>
    <property type="match status" value="1"/>
</dbReference>
<feature type="transmembrane region" description="Helical" evidence="1">
    <location>
        <begin position="12"/>
        <end position="30"/>
    </location>
</feature>
<dbReference type="Proteomes" id="UP000231480">
    <property type="component" value="Unassembled WGS sequence"/>
</dbReference>
<dbReference type="Gene3D" id="3.50.90.10">
    <property type="entry name" value="YerB-like"/>
    <property type="match status" value="1"/>
</dbReference>